<dbReference type="SUPFAM" id="SSF54909">
    <property type="entry name" value="Dimeric alpha+beta barrel"/>
    <property type="match status" value="1"/>
</dbReference>
<keyword evidence="3" id="KW-1185">Reference proteome</keyword>
<gene>
    <name evidence="2" type="ORF">AWB78_07414</name>
</gene>
<evidence type="ECO:0000259" key="1">
    <source>
        <dbReference type="Pfam" id="PF07045"/>
    </source>
</evidence>
<protein>
    <recommendedName>
        <fullName evidence="1">DUF1330 domain-containing protein</fullName>
    </recommendedName>
</protein>
<comment type="caution">
    <text evidence="2">The sequence shown here is derived from an EMBL/GenBank/DDBJ whole genome shotgun (WGS) entry which is preliminary data.</text>
</comment>
<dbReference type="EMBL" id="FCOX02000078">
    <property type="protein sequence ID" value="SAL05302.1"/>
    <property type="molecule type" value="Genomic_DNA"/>
</dbReference>
<proteinExistence type="predicted"/>
<accession>A0A158EEH3</accession>
<dbReference type="AlphaFoldDB" id="A0A158EEH3"/>
<dbReference type="InterPro" id="IPR011008">
    <property type="entry name" value="Dimeric_a/b-barrel"/>
</dbReference>
<organism evidence="2 3">
    <name type="scientific">Caballeronia calidae</name>
    <dbReference type="NCBI Taxonomy" id="1777139"/>
    <lineage>
        <taxon>Bacteria</taxon>
        <taxon>Pseudomonadati</taxon>
        <taxon>Pseudomonadota</taxon>
        <taxon>Betaproteobacteria</taxon>
        <taxon>Burkholderiales</taxon>
        <taxon>Burkholderiaceae</taxon>
        <taxon>Caballeronia</taxon>
    </lineage>
</organism>
<feature type="domain" description="DUF1330" evidence="1">
    <location>
        <begin position="2"/>
        <end position="95"/>
    </location>
</feature>
<dbReference type="PANTHER" id="PTHR41521">
    <property type="match status" value="1"/>
</dbReference>
<dbReference type="Pfam" id="PF07045">
    <property type="entry name" value="DUF1330"/>
    <property type="match status" value="1"/>
</dbReference>
<reference evidence="2" key="1">
    <citation type="submission" date="2016-01" db="EMBL/GenBank/DDBJ databases">
        <authorList>
            <person name="Peeters C."/>
        </authorList>
    </citation>
    <scope>NUCLEOTIDE SEQUENCE</scope>
    <source>
        <strain evidence="2">LMG 29321</strain>
    </source>
</reference>
<evidence type="ECO:0000313" key="3">
    <source>
        <dbReference type="Proteomes" id="UP000071859"/>
    </source>
</evidence>
<sequence>MKAYVVGLIDVQDPDAYVEYAQNAPATIAKYGGRYVIRNGTKHELEGALPAERWVVLEFPSVRQAKRWFDSEEYQAIRPIRTNASSSTLFIIEGYDAPVA</sequence>
<evidence type="ECO:0000313" key="2">
    <source>
        <dbReference type="EMBL" id="SAL05302.1"/>
    </source>
</evidence>
<name>A0A158EEH3_9BURK</name>
<dbReference type="PANTHER" id="PTHR41521:SF4">
    <property type="entry name" value="BLR0684 PROTEIN"/>
    <property type="match status" value="1"/>
</dbReference>
<dbReference type="Proteomes" id="UP000071859">
    <property type="component" value="Unassembled WGS sequence"/>
</dbReference>
<dbReference type="Gene3D" id="3.30.70.100">
    <property type="match status" value="1"/>
</dbReference>
<dbReference type="InterPro" id="IPR010753">
    <property type="entry name" value="DUF1330"/>
</dbReference>